<dbReference type="InterPro" id="IPR009081">
    <property type="entry name" value="PP-bd_ACP"/>
</dbReference>
<dbReference type="PANTHER" id="PTHR43439">
    <property type="entry name" value="PHENYLACETATE-COENZYME A LIGASE"/>
    <property type="match status" value="1"/>
</dbReference>
<dbReference type="InterPro" id="IPR051414">
    <property type="entry name" value="Adenylate-forming_Reductase"/>
</dbReference>
<name>A0A4S8YTZ9_AURPU</name>
<reference evidence="4 5" key="1">
    <citation type="submission" date="2018-10" db="EMBL/GenBank/DDBJ databases">
        <title>Fifty Aureobasidium pullulans genomes reveal a recombining polyextremotolerant generalist.</title>
        <authorList>
            <person name="Gostincar C."/>
            <person name="Turk M."/>
            <person name="Zajc J."/>
            <person name="Gunde-Cimerman N."/>
        </authorList>
    </citation>
    <scope>NUCLEOTIDE SEQUENCE [LARGE SCALE GENOMIC DNA]</scope>
    <source>
        <strain evidence="4 5">EXF-10751</strain>
    </source>
</reference>
<dbReference type="SUPFAM" id="SSF56801">
    <property type="entry name" value="Acetyl-CoA synthetase-like"/>
    <property type="match status" value="1"/>
</dbReference>
<dbReference type="InterPro" id="IPR020845">
    <property type="entry name" value="AMP-binding_CS"/>
</dbReference>
<dbReference type="InterPro" id="IPR013120">
    <property type="entry name" value="FAR_NAD-bd"/>
</dbReference>
<dbReference type="AlphaFoldDB" id="A0A4S8YTZ9"/>
<evidence type="ECO:0000259" key="3">
    <source>
        <dbReference type="PROSITE" id="PS50075"/>
    </source>
</evidence>
<protein>
    <submittedName>
        <fullName evidence="4">Acetyl-CoA synthetase-like protein</fullName>
    </submittedName>
</protein>
<sequence>MDTKLTMVNQTLVPHAIDDLSRTRPDDIWAAYPQTFDDLAQGDLTSITWKTFSNAINRLAWWLIEQLGVPECQETLCYIGPSDVRYFIFAVAACKAGYKALFSSPRNQLAAHISLLEATTCHTLIGVNSPIVEEVLNNTPLAYLTIPSLHELLDPQLAAPFDYHKTFEQNVQTPFLILHTSGSTGLPKPVTITHGLISSMAMHRDLEPIEGRYVTSRHYADVDMYTALPPFHAAGINFFGFSVYHGTRLILGPPEQIPSLGILQKMLDRGFAQARVVAPSILEEAATSPEILQRLSSWGSVSFGGGPLSRQAGDILSEHTRVLNLLGSTETNNLPELTPASPEDWPYHEFHPSLGIDFRHHSGNLYELVLLRQPEDALYHAPFHTFPELQEYPMKDLYAPHPTKTGLWLYQGRADDIVVLANGEKFNPVEAEKIISSHPEIKSALIVGTAKDQAAVLIEPIGCSPQLGSNDTEDSVWSVIVKANESLPGHAKVDQAHSMILDSSDIFLRSTKGTVQRRPTLDKLGDEIEHLYQNADRSAPSCKLDFKDVGTLRDSIVAAMSVVGLRKGSSIQKDDNFFSHGFDSLQTIRLAKIIQGSMETEVSSSVLKTLIYNNATIEGLTNGLLKLNNGEATEEQGHAEVEMKRIFEECSGSLASMPLCSPEVSSPSGPIHILLTGSTGGLGSYVLDVLIANPNISVTCLNRSGSGADKQKKNNADRGLSTDFSRVDFYEVDFTKDFFGLRKDDYDLIQAKATHIVHNAWPVNFNLPVTAFEDQVWICRNLIAFSMQSPRKPRIHFISSVGAANRWHDEHMDSVPEQLLGNFSFSENMGYAQSKQISELLFDHASTRYNIQSTICRVGQIAGPVEKDQGRWNEAEWFPSLIRSSIYLGKLPSSLSAMGRMDWIPVDILAKALVETLLENDESTRSDSPVLQDAGEDKSARFTHLLNPQQADWQHIIPHIQAVLSKSLETVSYEEWLGELETSAEQEHDEGNPAVKLIDFFEENGKELKPKFSTARAQELSKTLATLGPVNGGWMELWMKQWGLDSVRANL</sequence>
<keyword evidence="2" id="KW-0597">Phosphoprotein</keyword>
<dbReference type="SUPFAM" id="SSF51735">
    <property type="entry name" value="NAD(P)-binding Rossmann-fold domains"/>
    <property type="match status" value="1"/>
</dbReference>
<feature type="domain" description="Carrier" evidence="3">
    <location>
        <begin position="547"/>
        <end position="628"/>
    </location>
</feature>
<dbReference type="InterPro" id="IPR036291">
    <property type="entry name" value="NAD(P)-bd_dom_sf"/>
</dbReference>
<evidence type="ECO:0000313" key="5">
    <source>
        <dbReference type="Proteomes" id="UP000310421"/>
    </source>
</evidence>
<evidence type="ECO:0000256" key="1">
    <source>
        <dbReference type="ARBA" id="ARBA00022450"/>
    </source>
</evidence>
<dbReference type="EMBL" id="QZAN01000211">
    <property type="protein sequence ID" value="THW55047.1"/>
    <property type="molecule type" value="Genomic_DNA"/>
</dbReference>
<evidence type="ECO:0000313" key="4">
    <source>
        <dbReference type="EMBL" id="THW55047.1"/>
    </source>
</evidence>
<dbReference type="InterPro" id="IPR042099">
    <property type="entry name" value="ANL_N_sf"/>
</dbReference>
<dbReference type="Gene3D" id="1.10.1200.10">
    <property type="entry name" value="ACP-like"/>
    <property type="match status" value="1"/>
</dbReference>
<dbReference type="PROSITE" id="PS00455">
    <property type="entry name" value="AMP_BINDING"/>
    <property type="match status" value="1"/>
</dbReference>
<dbReference type="Gene3D" id="3.40.50.720">
    <property type="entry name" value="NAD(P)-binding Rossmann-like Domain"/>
    <property type="match status" value="1"/>
</dbReference>
<dbReference type="Pfam" id="PF07993">
    <property type="entry name" value="NAD_binding_4"/>
    <property type="match status" value="1"/>
</dbReference>
<gene>
    <name evidence="4" type="ORF">D6D20_09768</name>
</gene>
<proteinExistence type="predicted"/>
<dbReference type="SUPFAM" id="SSF47336">
    <property type="entry name" value="ACP-like"/>
    <property type="match status" value="1"/>
</dbReference>
<evidence type="ECO:0000256" key="2">
    <source>
        <dbReference type="ARBA" id="ARBA00022553"/>
    </source>
</evidence>
<dbReference type="Gene3D" id="3.40.50.12780">
    <property type="entry name" value="N-terminal domain of ligase-like"/>
    <property type="match status" value="1"/>
</dbReference>
<dbReference type="Pfam" id="PF00550">
    <property type="entry name" value="PP-binding"/>
    <property type="match status" value="1"/>
</dbReference>
<dbReference type="Pfam" id="PF00501">
    <property type="entry name" value="AMP-binding"/>
    <property type="match status" value="1"/>
</dbReference>
<dbReference type="InterPro" id="IPR000873">
    <property type="entry name" value="AMP-dep_synth/lig_dom"/>
</dbReference>
<dbReference type="PROSITE" id="PS50075">
    <property type="entry name" value="CARRIER"/>
    <property type="match status" value="1"/>
</dbReference>
<dbReference type="Proteomes" id="UP000310421">
    <property type="component" value="Unassembled WGS sequence"/>
</dbReference>
<keyword evidence="1" id="KW-0596">Phosphopantetheine</keyword>
<dbReference type="PANTHER" id="PTHR43439:SF2">
    <property type="entry name" value="ENZYME, PUTATIVE (JCVI)-RELATED"/>
    <property type="match status" value="1"/>
</dbReference>
<organism evidence="4 5">
    <name type="scientific">Aureobasidium pullulans</name>
    <name type="common">Black yeast</name>
    <name type="synonym">Pullularia pullulans</name>
    <dbReference type="NCBI Taxonomy" id="5580"/>
    <lineage>
        <taxon>Eukaryota</taxon>
        <taxon>Fungi</taxon>
        <taxon>Dikarya</taxon>
        <taxon>Ascomycota</taxon>
        <taxon>Pezizomycotina</taxon>
        <taxon>Dothideomycetes</taxon>
        <taxon>Dothideomycetidae</taxon>
        <taxon>Dothideales</taxon>
        <taxon>Saccotheciaceae</taxon>
        <taxon>Aureobasidium</taxon>
    </lineage>
</organism>
<comment type="caution">
    <text evidence="4">The sequence shown here is derived from an EMBL/GenBank/DDBJ whole genome shotgun (WGS) entry which is preliminary data.</text>
</comment>
<dbReference type="Pfam" id="PF23562">
    <property type="entry name" value="AMP-binding_C_3"/>
    <property type="match status" value="1"/>
</dbReference>
<dbReference type="InterPro" id="IPR036736">
    <property type="entry name" value="ACP-like_sf"/>
</dbReference>
<accession>A0A4S8YTZ9</accession>